<dbReference type="GO" id="GO:0045893">
    <property type="term" value="P:positive regulation of DNA-templated transcription"/>
    <property type="evidence" value="ECO:0007669"/>
    <property type="project" value="TreeGrafter"/>
</dbReference>
<dbReference type="Proteomes" id="UP000298787">
    <property type="component" value="Chromosome 24"/>
</dbReference>
<dbReference type="Pfam" id="PF17793">
    <property type="entry name" value="AHD"/>
    <property type="match status" value="1"/>
</dbReference>
<sequence length="1052" mass="118305">MANSGAVQVKLELGHRAQVRKKPTVEGFTHDWMVFVRGPEHSNIQHFVEKVVFHLHESFPKPKRGLTLEACTVQICVSRSAFCKDADDRNYEQHLDCAFSEKVPEKFPRIVETGSKEEPKKVRFDYDLFLHLEGHPPVNHLRCEKLTFNNPTEEFRRKLLKAGGQRDPHKRSTEDSKVMVMQEGSTSLFGQHLKLPTLPNNSLTSTFSDPKKSKSFHGSKCGTFTQREMNIRYFQDFAKLPRTILNKAIIAKYTSVFCTIAEFCLPYVTGTDVLHGSQQDLDGSKGSSTTLLTTATTTSTNSSSFSKLHKPSKDHKDKPPKDLKEPKSAFRDSGWEPSKAPKEPSRKPKENQPLRDINPKMGFKEPKSLSKEHRTEGMNHGPGLNKRLSTPEGDDHLTKKRKKGYVDSSGKQTSGLEAQHLDKKLLKDRSQMRTSKLRPEGDEAERRKVPTLPPFQELVDPNDSDMEDQSTKSDVSTVEHLLFFGDFRCYRSKRVLDLSADLINPFCHHGGLRSSCQSEQPSPASSSSSSGFAPTHHKRQVVDFIIRKTVAIPATTHTVLGPLQSVMQDLHSDDNDDDSEDDDDNDMDSDMERPAHTHLTHHQRRVSLSDGSESDSSSPSPPSHNEAPPLLKTTNNQILEVKSPTKQSKQDKNKNLDCDKAYLDELVELHKRLMTLREGHILQQIVNLIEETGHFHITNTTFDFDLCSLDRSTRRFDSPRTNSTFLDAMQKAPRCRLGPVAARVQPAGWTELSLSLNEEAVPPQKPEPGVVGMSPVDQEITLKALQTSLDLSGGRDLDALNECAYCYHMHGQHRLTTLPALEQPVPADYGLNVKNFSVEKLVGVRLRSAILSRPVFILVACLRPTDSATFGKTFPNIINEPRSVKASACHGPECELEQGRVETPPPQKNTSIPSPPCSRLIFSLTVLSNRALYLLCSVDGAELTSFYSRLLQSVSCWELIIRRGQKTKQLLIKQLVRGSRKSLLSVRNFADVQPALDHYIFRQKRRFLPPLIQTKWDQFTNYCQIGMTHRTNCSSGWIERGKEREAPGAGNT</sequence>
<feature type="compositionally biased region" description="Basic and acidic residues" evidence="3">
    <location>
        <begin position="314"/>
        <end position="353"/>
    </location>
</feature>
<dbReference type="PANTHER" id="PTHR47827">
    <property type="entry name" value="AHD DOMAIN-CONTAINING PROTEIN"/>
    <property type="match status" value="1"/>
</dbReference>
<dbReference type="EMBL" id="CM014101">
    <property type="protein sequence ID" value="TKS92569.1"/>
    <property type="molecule type" value="Genomic_DNA"/>
</dbReference>
<dbReference type="Gene3D" id="1.20.1270.290">
    <property type="match status" value="1"/>
</dbReference>
<comment type="subcellular location">
    <subcellularLocation>
        <location evidence="2">Nucleus</location>
    </subcellularLocation>
</comment>
<feature type="compositionally biased region" description="Acidic residues" evidence="3">
    <location>
        <begin position="574"/>
        <end position="589"/>
    </location>
</feature>
<dbReference type="PROSITE" id="PS51037">
    <property type="entry name" value="YEATS"/>
    <property type="match status" value="1"/>
</dbReference>
<feature type="compositionally biased region" description="Basic residues" evidence="3">
    <location>
        <begin position="596"/>
        <end position="605"/>
    </location>
</feature>
<dbReference type="Pfam" id="PF03366">
    <property type="entry name" value="YEATS"/>
    <property type="match status" value="1"/>
</dbReference>
<evidence type="ECO:0000256" key="3">
    <source>
        <dbReference type="SAM" id="MobiDB-lite"/>
    </source>
</evidence>
<protein>
    <submittedName>
        <fullName evidence="5">Protein AF-9</fullName>
    </submittedName>
</protein>
<feature type="compositionally biased region" description="Basic and acidic residues" evidence="3">
    <location>
        <begin position="362"/>
        <end position="377"/>
    </location>
</feature>
<feature type="compositionally biased region" description="Low complexity" evidence="3">
    <location>
        <begin position="294"/>
        <end position="306"/>
    </location>
</feature>
<evidence type="ECO:0000313" key="6">
    <source>
        <dbReference type="Proteomes" id="UP000298787"/>
    </source>
</evidence>
<evidence type="ECO:0000256" key="2">
    <source>
        <dbReference type="PROSITE-ProRule" id="PRU00376"/>
    </source>
</evidence>
<feature type="compositionally biased region" description="Low complexity" evidence="3">
    <location>
        <begin position="608"/>
        <end position="618"/>
    </location>
</feature>
<organism evidence="5 6">
    <name type="scientific">Collichthys lucidus</name>
    <name type="common">Big head croaker</name>
    <name type="synonym">Sciaena lucida</name>
    <dbReference type="NCBI Taxonomy" id="240159"/>
    <lineage>
        <taxon>Eukaryota</taxon>
        <taxon>Metazoa</taxon>
        <taxon>Chordata</taxon>
        <taxon>Craniata</taxon>
        <taxon>Vertebrata</taxon>
        <taxon>Euteleostomi</taxon>
        <taxon>Actinopterygii</taxon>
        <taxon>Neopterygii</taxon>
        <taxon>Teleostei</taxon>
        <taxon>Neoteleostei</taxon>
        <taxon>Acanthomorphata</taxon>
        <taxon>Eupercaria</taxon>
        <taxon>Sciaenidae</taxon>
        <taxon>Collichthys</taxon>
    </lineage>
</organism>
<feature type="compositionally biased region" description="Basic and acidic residues" evidence="3">
    <location>
        <begin position="419"/>
        <end position="448"/>
    </location>
</feature>
<dbReference type="AlphaFoldDB" id="A0A4U5VV99"/>
<dbReference type="CDD" id="cd16906">
    <property type="entry name" value="YEATS_AF-9_like"/>
    <property type="match status" value="1"/>
</dbReference>
<reference evidence="5 6" key="1">
    <citation type="submission" date="2019-01" db="EMBL/GenBank/DDBJ databases">
        <title>Genome Assembly of Collichthys lucidus.</title>
        <authorList>
            <person name="Cai M."/>
            <person name="Xiao S."/>
        </authorList>
    </citation>
    <scope>NUCLEOTIDE SEQUENCE [LARGE SCALE GENOMIC DNA]</scope>
    <source>
        <strain evidence="5">JT15FE1705JMU</strain>
        <tissue evidence="5">Muscle</tissue>
    </source>
</reference>
<dbReference type="STRING" id="240159.A0A4U5VV99"/>
<dbReference type="InterPro" id="IPR052790">
    <property type="entry name" value="YEATS_domain"/>
</dbReference>
<feature type="compositionally biased region" description="Low complexity" evidence="3">
    <location>
        <begin position="514"/>
        <end position="530"/>
    </location>
</feature>
<feature type="domain" description="YEATS" evidence="4">
    <location>
        <begin position="1"/>
        <end position="162"/>
    </location>
</feature>
<evidence type="ECO:0000256" key="1">
    <source>
        <dbReference type="ARBA" id="ARBA00023242"/>
    </source>
</evidence>
<accession>A0A4U5VV99</accession>
<feature type="region of interest" description="Disordered" evidence="3">
    <location>
        <begin position="294"/>
        <end position="472"/>
    </location>
</feature>
<evidence type="ECO:0000259" key="4">
    <source>
        <dbReference type="PROSITE" id="PS51037"/>
    </source>
</evidence>
<gene>
    <name evidence="5" type="ORF">D9C73_027445</name>
</gene>
<keyword evidence="6" id="KW-1185">Reference proteome</keyword>
<dbReference type="GO" id="GO:0008023">
    <property type="term" value="C:transcription elongation factor complex"/>
    <property type="evidence" value="ECO:0007669"/>
    <property type="project" value="TreeGrafter"/>
</dbReference>
<feature type="region of interest" description="Disordered" evidence="3">
    <location>
        <begin position="513"/>
        <end position="535"/>
    </location>
</feature>
<proteinExistence type="predicted"/>
<dbReference type="InterPro" id="IPR038704">
    <property type="entry name" value="YEAST_sf"/>
</dbReference>
<dbReference type="Gene3D" id="2.60.40.1970">
    <property type="entry name" value="YEATS domain"/>
    <property type="match status" value="2"/>
</dbReference>
<evidence type="ECO:0000313" key="5">
    <source>
        <dbReference type="EMBL" id="TKS92569.1"/>
    </source>
</evidence>
<name>A0A4U5VV99_COLLU</name>
<dbReference type="InterPro" id="IPR040930">
    <property type="entry name" value="AF-9_AHD"/>
</dbReference>
<keyword evidence="1 2" id="KW-0539">Nucleus</keyword>
<dbReference type="GO" id="GO:0003682">
    <property type="term" value="F:chromatin binding"/>
    <property type="evidence" value="ECO:0007669"/>
    <property type="project" value="TreeGrafter"/>
</dbReference>
<feature type="region of interest" description="Disordered" evidence="3">
    <location>
        <begin position="568"/>
        <end position="636"/>
    </location>
</feature>
<dbReference type="PANTHER" id="PTHR47827:SF5">
    <property type="entry name" value="PROTEIN AF-9"/>
    <property type="match status" value="1"/>
</dbReference>
<dbReference type="InterPro" id="IPR055129">
    <property type="entry name" value="YEATS_dom"/>
</dbReference>